<sequence>MSVSTLARPSPPEGFLLLINGLACARELTAVSEAARTWDTLDRVTGPSAPAVHELPALIVELQEVLRTLGGCGPRLRAIHRKAVESGLAEESAMDDALLRAHRLLCNPVVARTELGYLRLLAACAEEIFDLAGDTP</sequence>
<organism evidence="1">
    <name type="scientific">Streptomyces sp. NBC_00049</name>
    <dbReference type="NCBI Taxonomy" id="2903617"/>
    <lineage>
        <taxon>Bacteria</taxon>
        <taxon>Bacillati</taxon>
        <taxon>Actinomycetota</taxon>
        <taxon>Actinomycetes</taxon>
        <taxon>Kitasatosporales</taxon>
        <taxon>Streptomycetaceae</taxon>
        <taxon>Streptomyces</taxon>
    </lineage>
</organism>
<gene>
    <name evidence="1" type="ORF">OG327_32095</name>
</gene>
<dbReference type="AlphaFoldDB" id="A0AAU2JXM7"/>
<evidence type="ECO:0000313" key="1">
    <source>
        <dbReference type="EMBL" id="WTU77600.1"/>
    </source>
</evidence>
<protein>
    <submittedName>
        <fullName evidence="1">Uncharacterized protein</fullName>
    </submittedName>
</protein>
<accession>A0AAU2JXM7</accession>
<proteinExistence type="predicted"/>
<reference evidence="1" key="1">
    <citation type="submission" date="2022-10" db="EMBL/GenBank/DDBJ databases">
        <title>The complete genomes of actinobacterial strains from the NBC collection.</title>
        <authorList>
            <person name="Joergensen T.S."/>
            <person name="Alvarez Arevalo M."/>
            <person name="Sterndorff E.B."/>
            <person name="Faurdal D."/>
            <person name="Vuksanovic O."/>
            <person name="Mourched A.-S."/>
            <person name="Charusanti P."/>
            <person name="Shaw S."/>
            <person name="Blin K."/>
            <person name="Weber T."/>
        </authorList>
    </citation>
    <scope>NUCLEOTIDE SEQUENCE</scope>
    <source>
        <strain evidence="1">NBC_00049</strain>
    </source>
</reference>
<name>A0AAU2JXM7_9ACTN</name>
<dbReference type="EMBL" id="CP108264">
    <property type="protein sequence ID" value="WTU77600.1"/>
    <property type="molecule type" value="Genomic_DNA"/>
</dbReference>